<gene>
    <name evidence="2" type="ORF">GCM10008096_29200</name>
</gene>
<evidence type="ECO:0000256" key="1">
    <source>
        <dbReference type="SAM" id="MobiDB-lite"/>
    </source>
</evidence>
<organism evidence="2 3">
    <name type="scientific">Zhihengliuella salsuginis</name>
    <dbReference type="NCBI Taxonomy" id="578222"/>
    <lineage>
        <taxon>Bacteria</taxon>
        <taxon>Bacillati</taxon>
        <taxon>Actinomycetota</taxon>
        <taxon>Actinomycetes</taxon>
        <taxon>Micrococcales</taxon>
        <taxon>Micrococcaceae</taxon>
        <taxon>Zhihengliuella</taxon>
    </lineage>
</organism>
<comment type="caution">
    <text evidence="2">The sequence shown here is derived from an EMBL/GenBank/DDBJ whole genome shotgun (WGS) entry which is preliminary data.</text>
</comment>
<dbReference type="EMBL" id="BMXK01000016">
    <property type="protein sequence ID" value="GHD13203.1"/>
    <property type="molecule type" value="Genomic_DNA"/>
</dbReference>
<feature type="region of interest" description="Disordered" evidence="1">
    <location>
        <begin position="1"/>
        <end position="38"/>
    </location>
</feature>
<protein>
    <submittedName>
        <fullName evidence="2">Uncharacterized protein</fullName>
    </submittedName>
</protein>
<feature type="compositionally biased region" description="Basic and acidic residues" evidence="1">
    <location>
        <begin position="1"/>
        <end position="11"/>
    </location>
</feature>
<proteinExistence type="predicted"/>
<evidence type="ECO:0000313" key="2">
    <source>
        <dbReference type="EMBL" id="GHD13203.1"/>
    </source>
</evidence>
<feature type="compositionally biased region" description="Basic and acidic residues" evidence="1">
    <location>
        <begin position="23"/>
        <end position="36"/>
    </location>
</feature>
<accession>A0ABQ3GMC0</accession>
<dbReference type="Proteomes" id="UP000642819">
    <property type="component" value="Unassembled WGS sequence"/>
</dbReference>
<sequence>MQAGDAAHDESGQVTGHDPGGLGDRDRQDSDGRLLVDDQQGFLVPGPLVEFGLVLDGM</sequence>
<reference evidence="3" key="1">
    <citation type="journal article" date="2019" name="Int. J. Syst. Evol. Microbiol.">
        <title>The Global Catalogue of Microorganisms (GCM) 10K type strain sequencing project: providing services to taxonomists for standard genome sequencing and annotation.</title>
        <authorList>
            <consortium name="The Broad Institute Genomics Platform"/>
            <consortium name="The Broad Institute Genome Sequencing Center for Infectious Disease"/>
            <person name="Wu L."/>
            <person name="Ma J."/>
        </authorList>
    </citation>
    <scope>NUCLEOTIDE SEQUENCE [LARGE SCALE GENOMIC DNA]</scope>
    <source>
        <strain evidence="3">KCTC 19466</strain>
    </source>
</reference>
<keyword evidence="3" id="KW-1185">Reference proteome</keyword>
<name>A0ABQ3GMC0_9MICC</name>
<evidence type="ECO:0000313" key="3">
    <source>
        <dbReference type="Proteomes" id="UP000642819"/>
    </source>
</evidence>